<dbReference type="EMBL" id="GGEC01068599">
    <property type="protein sequence ID" value="MBX49083.1"/>
    <property type="molecule type" value="Transcribed_RNA"/>
</dbReference>
<dbReference type="AlphaFoldDB" id="A0A2P2P366"/>
<reference evidence="3" key="1">
    <citation type="submission" date="2018-02" db="EMBL/GenBank/DDBJ databases">
        <title>Rhizophora mucronata_Transcriptome.</title>
        <authorList>
            <person name="Meera S.P."/>
            <person name="Sreeshan A."/>
            <person name="Augustine A."/>
        </authorList>
    </citation>
    <scope>NUCLEOTIDE SEQUENCE</scope>
    <source>
        <tissue evidence="3">Leaf</tissue>
    </source>
</reference>
<keyword evidence="2" id="KW-0732">Signal</keyword>
<feature type="chain" id="PRO_5015182361" evidence="2">
    <location>
        <begin position="16"/>
        <end position="117"/>
    </location>
</feature>
<proteinExistence type="predicted"/>
<feature type="region of interest" description="Disordered" evidence="1">
    <location>
        <begin position="89"/>
        <end position="117"/>
    </location>
</feature>
<feature type="compositionally biased region" description="Gly residues" evidence="1">
    <location>
        <begin position="99"/>
        <end position="109"/>
    </location>
</feature>
<sequence length="117" mass="12729">MILFLIMVLLELVECWNQNGCKIPHQFQFIVMDSRLLPFRPKKLILLRSHFQETSKILSGCTFQDGAPCDKSENDSNSRLEDVNVAVGKGNNSAESAGEGNGFDKGPGDAGDAANDG</sequence>
<organism evidence="3">
    <name type="scientific">Rhizophora mucronata</name>
    <name type="common">Asiatic mangrove</name>
    <dbReference type="NCBI Taxonomy" id="61149"/>
    <lineage>
        <taxon>Eukaryota</taxon>
        <taxon>Viridiplantae</taxon>
        <taxon>Streptophyta</taxon>
        <taxon>Embryophyta</taxon>
        <taxon>Tracheophyta</taxon>
        <taxon>Spermatophyta</taxon>
        <taxon>Magnoliopsida</taxon>
        <taxon>eudicotyledons</taxon>
        <taxon>Gunneridae</taxon>
        <taxon>Pentapetalae</taxon>
        <taxon>rosids</taxon>
        <taxon>fabids</taxon>
        <taxon>Malpighiales</taxon>
        <taxon>Rhizophoraceae</taxon>
        <taxon>Rhizophora</taxon>
    </lineage>
</organism>
<feature type="signal peptide" evidence="2">
    <location>
        <begin position="1"/>
        <end position="15"/>
    </location>
</feature>
<protein>
    <submittedName>
        <fullName evidence="3">Uncharacterized protein</fullName>
    </submittedName>
</protein>
<name>A0A2P2P366_RHIMU</name>
<evidence type="ECO:0000256" key="1">
    <source>
        <dbReference type="SAM" id="MobiDB-lite"/>
    </source>
</evidence>
<evidence type="ECO:0000256" key="2">
    <source>
        <dbReference type="SAM" id="SignalP"/>
    </source>
</evidence>
<accession>A0A2P2P366</accession>
<evidence type="ECO:0000313" key="3">
    <source>
        <dbReference type="EMBL" id="MBX49083.1"/>
    </source>
</evidence>